<protein>
    <submittedName>
        <fullName evidence="2">Uncharacterized protein</fullName>
    </submittedName>
</protein>
<dbReference type="GO" id="GO:0005776">
    <property type="term" value="C:autophagosome"/>
    <property type="evidence" value="ECO:0007669"/>
    <property type="project" value="TreeGrafter"/>
</dbReference>
<dbReference type="EMBL" id="KE346370">
    <property type="protein sequence ID" value="KJE96010.1"/>
    <property type="molecule type" value="Genomic_DNA"/>
</dbReference>
<gene>
    <name evidence="2" type="ORF">CAOG_006385</name>
</gene>
<dbReference type="OrthoDB" id="10252077at2759"/>
<proteinExistence type="predicted"/>
<evidence type="ECO:0000256" key="1">
    <source>
        <dbReference type="SAM" id="MobiDB-lite"/>
    </source>
</evidence>
<dbReference type="eggNOG" id="ENOG502QSST">
    <property type="taxonomic scope" value="Eukaryota"/>
</dbReference>
<evidence type="ECO:0000313" key="3">
    <source>
        <dbReference type="Proteomes" id="UP000008743"/>
    </source>
</evidence>
<dbReference type="Proteomes" id="UP000008743">
    <property type="component" value="Unassembled WGS sequence"/>
</dbReference>
<reference evidence="3" key="1">
    <citation type="submission" date="2011-02" db="EMBL/GenBank/DDBJ databases">
        <title>The Genome Sequence of Capsaspora owczarzaki ATCC 30864.</title>
        <authorList>
            <person name="Russ C."/>
            <person name="Cuomo C."/>
            <person name="Burger G."/>
            <person name="Gray M.W."/>
            <person name="Holland P.W.H."/>
            <person name="King N."/>
            <person name="Lang F.B.F."/>
            <person name="Roger A.J."/>
            <person name="Ruiz-Trillo I."/>
            <person name="Young S.K."/>
            <person name="Zeng Q."/>
            <person name="Gargeya S."/>
            <person name="Alvarado L."/>
            <person name="Berlin A."/>
            <person name="Chapman S.B."/>
            <person name="Chen Z."/>
            <person name="Freedman E."/>
            <person name="Gellesch M."/>
            <person name="Goldberg J."/>
            <person name="Griggs A."/>
            <person name="Gujja S."/>
            <person name="Heilman E."/>
            <person name="Heiman D."/>
            <person name="Howarth C."/>
            <person name="Mehta T."/>
            <person name="Neiman D."/>
            <person name="Pearson M."/>
            <person name="Roberts A."/>
            <person name="Saif S."/>
            <person name="Shea T."/>
            <person name="Shenoy N."/>
            <person name="Sisk P."/>
            <person name="Stolte C."/>
            <person name="Sykes S."/>
            <person name="White J."/>
            <person name="Yandava C."/>
            <person name="Haas B."/>
            <person name="Nusbaum C."/>
            <person name="Birren B."/>
        </authorList>
    </citation>
    <scope>NUCLEOTIDE SEQUENCE</scope>
    <source>
        <strain evidence="3">ATCC 30864</strain>
    </source>
</reference>
<dbReference type="PhylomeDB" id="A0A0D2WTW9"/>
<dbReference type="GO" id="GO:0005085">
    <property type="term" value="F:guanyl-nucleotide exchange factor activity"/>
    <property type="evidence" value="ECO:0007669"/>
    <property type="project" value="InterPro"/>
</dbReference>
<accession>A0A0D2WTW9</accession>
<organism evidence="2 3">
    <name type="scientific">Capsaspora owczarzaki (strain ATCC 30864)</name>
    <dbReference type="NCBI Taxonomy" id="595528"/>
    <lineage>
        <taxon>Eukaryota</taxon>
        <taxon>Filasterea</taxon>
        <taxon>Capsaspora</taxon>
    </lineage>
</organism>
<feature type="compositionally biased region" description="Polar residues" evidence="1">
    <location>
        <begin position="1"/>
        <end position="21"/>
    </location>
</feature>
<evidence type="ECO:0000313" key="2">
    <source>
        <dbReference type="EMBL" id="KJE96010.1"/>
    </source>
</evidence>
<dbReference type="InterPro" id="IPR027819">
    <property type="entry name" value="C9orf72"/>
</dbReference>
<dbReference type="AlphaFoldDB" id="A0A0D2WTW9"/>
<feature type="compositionally biased region" description="Polar residues" evidence="1">
    <location>
        <begin position="49"/>
        <end position="59"/>
    </location>
</feature>
<dbReference type="STRING" id="595528.A0A0D2WTW9"/>
<keyword evidence="3" id="KW-1185">Reference proteome</keyword>
<dbReference type="GO" id="GO:0006897">
    <property type="term" value="P:endocytosis"/>
    <property type="evidence" value="ECO:0007669"/>
    <property type="project" value="TreeGrafter"/>
</dbReference>
<feature type="compositionally biased region" description="Basic and acidic residues" evidence="1">
    <location>
        <begin position="77"/>
        <end position="86"/>
    </location>
</feature>
<feature type="region of interest" description="Disordered" evidence="1">
    <location>
        <begin position="1"/>
        <end position="86"/>
    </location>
</feature>
<feature type="compositionally biased region" description="Polar residues" evidence="1">
    <location>
        <begin position="28"/>
        <end position="40"/>
    </location>
</feature>
<dbReference type="PANTHER" id="PTHR31855">
    <property type="entry name" value="GUANINE NUCLEOTIDE EXCHANGE C9ORF72"/>
    <property type="match status" value="1"/>
</dbReference>
<dbReference type="InParanoid" id="A0A0D2WTW9"/>
<sequence length="560" mass="62060">MSEHSSLSAESRGSPNLSNQGRFDPLSFTLSSSDMSEGNTHGTGVGGASQEQPYPNASRSAGHLQHHSGPAGAYTHAELDGGDRHPAVFSRSASAAEMDQYARLAEAQEDAADSMMGSGVTMLAAGGAAGGLPGQLSGRFRGPTDEERMAAPRVARMTVGSMFGAVVLSLWDHIMGPRTLKVWQGDTVPEEITTYVTKHTLNGEICRPETDTTIEPKFYMLPEIANLSNDLHIFSLSLVMPIKHAQEYLQVHAVCEDRMVFFVRRLQAHLQLHAAEQALNDLSPVMLAALDNLNHARQACITDIDIAFTAFGEHMQSRVLTSHLQTCMCSVVVGSDLDQVNAMINTLALFMPGNDRQRCRLSTDLNEKYNPELMIQGLFYKPGESWVARDEEIILNRLPSTIIDLNTQEVHRTNLFHQYKTQRNEFLDSEINRLKDKIWTPTALFRSVKDAAPSVKSFLHEISRIRPGFLQEAFAQQFQRLLTRRAMGLIKYLEAELNSGTRFDRENSMKLIKSDLGLNAENDFFIVLAIAERLRAGTFVDAMGDPRLTEAKLANLLNDL</sequence>
<dbReference type="GO" id="GO:0005768">
    <property type="term" value="C:endosome"/>
    <property type="evidence" value="ECO:0007669"/>
    <property type="project" value="TreeGrafter"/>
</dbReference>
<dbReference type="Pfam" id="PF15019">
    <property type="entry name" value="C9orf72-like"/>
    <property type="match status" value="1"/>
</dbReference>
<name>A0A0D2WTW9_CAPO3</name>
<dbReference type="GO" id="GO:0006914">
    <property type="term" value="P:autophagy"/>
    <property type="evidence" value="ECO:0007669"/>
    <property type="project" value="TreeGrafter"/>
</dbReference>
<dbReference type="PANTHER" id="PTHR31855:SF2">
    <property type="entry name" value="GUANINE NUCLEOTIDE EXCHANGE FACTOR C9ORF72"/>
    <property type="match status" value="1"/>
</dbReference>